<organism evidence="12 13">
    <name type="scientific">Hymenobacter metallicola</name>
    <dbReference type="NCBI Taxonomy" id="2563114"/>
    <lineage>
        <taxon>Bacteria</taxon>
        <taxon>Pseudomonadati</taxon>
        <taxon>Bacteroidota</taxon>
        <taxon>Cytophagia</taxon>
        <taxon>Cytophagales</taxon>
        <taxon>Hymenobacteraceae</taxon>
        <taxon>Hymenobacter</taxon>
    </lineage>
</organism>
<evidence type="ECO:0000256" key="1">
    <source>
        <dbReference type="ARBA" id="ARBA00004141"/>
    </source>
</evidence>
<protein>
    <submittedName>
        <fullName evidence="12">Cation transporter</fullName>
    </submittedName>
</protein>
<evidence type="ECO:0000256" key="6">
    <source>
        <dbReference type="ARBA" id="ARBA00022989"/>
    </source>
</evidence>
<reference evidence="12 13" key="1">
    <citation type="submission" date="2019-04" db="EMBL/GenBank/DDBJ databases">
        <authorList>
            <person name="Feng G."/>
            <person name="Zhang J."/>
            <person name="Zhu H."/>
        </authorList>
    </citation>
    <scope>NUCLEOTIDE SEQUENCE [LARGE SCALE GENOMIC DNA]</scope>
    <source>
        <strain evidence="12 13">9PBR-1</strain>
    </source>
</reference>
<feature type="transmembrane region" description="Helical" evidence="9">
    <location>
        <begin position="190"/>
        <end position="207"/>
    </location>
</feature>
<dbReference type="InterPro" id="IPR002524">
    <property type="entry name" value="Cation_efflux"/>
</dbReference>
<gene>
    <name evidence="12" type="ORF">E5K02_16310</name>
</gene>
<sequence length="319" mass="34031">MAHSHDHHDHHHHSHAPAEFGRAFGVGIALNIAFVVAEVIGGLWANSSALLSDAGHNLSDVLSLALAWGAATLAKRRSSARYTYGYKGATIQAALVNAALLYAALGAILWETIAHLRHPEPVNGKMVMLLAGLGIVVNGFTAWLFSSGQKGDVNVRGAYLHMLTDALVSAGVVVGGGLVLWTGWLWLDPAIGFVILALIAYSSWGLLRETVQLSLQAVPAGIDLDKVRQFLLAQPGVTEVHDLHVWPLSTQETALTAHVVRPSGSSDANHFLKNLQHDLVHEFNIGHCTIQIEQDTAVLGHHGCCDAEKGSVVTTKQPA</sequence>
<dbReference type="NCBIfam" id="TIGR01297">
    <property type="entry name" value="CDF"/>
    <property type="match status" value="1"/>
</dbReference>
<dbReference type="InterPro" id="IPR036837">
    <property type="entry name" value="Cation_efflux_CTD_sf"/>
</dbReference>
<evidence type="ECO:0000256" key="9">
    <source>
        <dbReference type="SAM" id="Phobius"/>
    </source>
</evidence>
<accession>A0A4Z0QAF1</accession>
<evidence type="ECO:0000259" key="11">
    <source>
        <dbReference type="Pfam" id="PF16916"/>
    </source>
</evidence>
<feature type="domain" description="Cation efflux protein transmembrane" evidence="10">
    <location>
        <begin position="26"/>
        <end position="212"/>
    </location>
</feature>
<dbReference type="Gene3D" id="1.20.1510.10">
    <property type="entry name" value="Cation efflux protein transmembrane domain"/>
    <property type="match status" value="1"/>
</dbReference>
<evidence type="ECO:0000256" key="4">
    <source>
        <dbReference type="ARBA" id="ARBA00022692"/>
    </source>
</evidence>
<feature type="transmembrane region" description="Helical" evidence="9">
    <location>
        <begin position="94"/>
        <end position="114"/>
    </location>
</feature>
<keyword evidence="7" id="KW-0406">Ion transport</keyword>
<keyword evidence="6 9" id="KW-1133">Transmembrane helix</keyword>
<dbReference type="Pfam" id="PF16916">
    <property type="entry name" value="ZT_dimer"/>
    <property type="match status" value="1"/>
</dbReference>
<evidence type="ECO:0000256" key="3">
    <source>
        <dbReference type="ARBA" id="ARBA00022448"/>
    </source>
</evidence>
<dbReference type="InterPro" id="IPR027470">
    <property type="entry name" value="Cation_efflux_CTD"/>
</dbReference>
<dbReference type="OrthoDB" id="9809646at2"/>
<dbReference type="AlphaFoldDB" id="A0A4Z0QAF1"/>
<dbReference type="SUPFAM" id="SSF161111">
    <property type="entry name" value="Cation efflux protein transmembrane domain-like"/>
    <property type="match status" value="1"/>
</dbReference>
<keyword evidence="8 9" id="KW-0472">Membrane</keyword>
<keyword evidence="13" id="KW-1185">Reference proteome</keyword>
<comment type="similarity">
    <text evidence="2">Belongs to the cation diffusion facilitator (CDF) transporter (TC 2.A.4) family. SLC30A subfamily.</text>
</comment>
<feature type="domain" description="Cation efflux protein cytoplasmic" evidence="11">
    <location>
        <begin position="220"/>
        <end position="294"/>
    </location>
</feature>
<dbReference type="InterPro" id="IPR027469">
    <property type="entry name" value="Cation_efflux_TMD_sf"/>
</dbReference>
<evidence type="ECO:0000256" key="5">
    <source>
        <dbReference type="ARBA" id="ARBA00022906"/>
    </source>
</evidence>
<keyword evidence="4 9" id="KW-0812">Transmembrane</keyword>
<feature type="transmembrane region" description="Helical" evidence="9">
    <location>
        <begin position="20"/>
        <end position="45"/>
    </location>
</feature>
<dbReference type="SUPFAM" id="SSF160240">
    <property type="entry name" value="Cation efflux protein cytoplasmic domain-like"/>
    <property type="match status" value="1"/>
</dbReference>
<evidence type="ECO:0000259" key="10">
    <source>
        <dbReference type="Pfam" id="PF01545"/>
    </source>
</evidence>
<dbReference type="PANTHER" id="PTHR11562:SF17">
    <property type="entry name" value="RE54080P-RELATED"/>
    <property type="match status" value="1"/>
</dbReference>
<comment type="caution">
    <text evidence="12">The sequence shown here is derived from an EMBL/GenBank/DDBJ whole genome shotgun (WGS) entry which is preliminary data.</text>
</comment>
<feature type="transmembrane region" description="Helical" evidence="9">
    <location>
        <begin position="158"/>
        <end position="184"/>
    </location>
</feature>
<dbReference type="RefSeq" id="WP_135396269.1">
    <property type="nucleotide sequence ID" value="NZ_SRMB01000003.1"/>
</dbReference>
<evidence type="ECO:0000313" key="13">
    <source>
        <dbReference type="Proteomes" id="UP000298471"/>
    </source>
</evidence>
<keyword evidence="5" id="KW-0864">Zinc transport</keyword>
<dbReference type="InterPro" id="IPR050681">
    <property type="entry name" value="CDF/SLC30A"/>
</dbReference>
<comment type="subcellular location">
    <subcellularLocation>
        <location evidence="1">Membrane</location>
        <topology evidence="1">Multi-pass membrane protein</topology>
    </subcellularLocation>
</comment>
<dbReference type="Proteomes" id="UP000298471">
    <property type="component" value="Unassembled WGS sequence"/>
</dbReference>
<dbReference type="InterPro" id="IPR058533">
    <property type="entry name" value="Cation_efflux_TM"/>
</dbReference>
<evidence type="ECO:0000256" key="2">
    <source>
        <dbReference type="ARBA" id="ARBA00008873"/>
    </source>
</evidence>
<keyword evidence="3" id="KW-0813">Transport</keyword>
<proteinExistence type="inferred from homology"/>
<evidence type="ECO:0000256" key="7">
    <source>
        <dbReference type="ARBA" id="ARBA00023065"/>
    </source>
</evidence>
<dbReference type="GO" id="GO:0005385">
    <property type="term" value="F:zinc ion transmembrane transporter activity"/>
    <property type="evidence" value="ECO:0007669"/>
    <property type="project" value="TreeGrafter"/>
</dbReference>
<dbReference type="GO" id="GO:0005886">
    <property type="term" value="C:plasma membrane"/>
    <property type="evidence" value="ECO:0007669"/>
    <property type="project" value="TreeGrafter"/>
</dbReference>
<feature type="transmembrane region" description="Helical" evidence="9">
    <location>
        <begin position="57"/>
        <end position="74"/>
    </location>
</feature>
<feature type="transmembrane region" description="Helical" evidence="9">
    <location>
        <begin position="126"/>
        <end position="146"/>
    </location>
</feature>
<dbReference type="PANTHER" id="PTHR11562">
    <property type="entry name" value="CATION EFFLUX PROTEIN/ ZINC TRANSPORTER"/>
    <property type="match status" value="1"/>
</dbReference>
<dbReference type="Pfam" id="PF01545">
    <property type="entry name" value="Cation_efflux"/>
    <property type="match status" value="1"/>
</dbReference>
<evidence type="ECO:0000256" key="8">
    <source>
        <dbReference type="ARBA" id="ARBA00023136"/>
    </source>
</evidence>
<name>A0A4Z0QAF1_9BACT</name>
<dbReference type="EMBL" id="SRMB01000003">
    <property type="protein sequence ID" value="TGE26359.1"/>
    <property type="molecule type" value="Genomic_DNA"/>
</dbReference>
<keyword evidence="5" id="KW-0862">Zinc</keyword>
<evidence type="ECO:0000313" key="12">
    <source>
        <dbReference type="EMBL" id="TGE26359.1"/>
    </source>
</evidence>